<feature type="non-terminal residue" evidence="1">
    <location>
        <position position="143"/>
    </location>
</feature>
<name>A0A699IU93_TANCI</name>
<reference evidence="1" key="1">
    <citation type="journal article" date="2019" name="Sci. Rep.">
        <title>Draft genome of Tanacetum cinerariifolium, the natural source of mosquito coil.</title>
        <authorList>
            <person name="Yamashiro T."/>
            <person name="Shiraishi A."/>
            <person name="Satake H."/>
            <person name="Nakayama K."/>
        </authorList>
    </citation>
    <scope>NUCLEOTIDE SEQUENCE</scope>
</reference>
<sequence>KFKFTCHWNNPFKDFEWSNVPRVKLSLFSESDDPFQVSCSLQALSNLHYFSVVLWIKTGHENSTNKSGCEMTVTIRDDRYWHAMSGDYFFDVQPCMAYMNKNYGTLPVIAEQLLDIKTAQAEETVPEQQYKFSEIKFRLIKPN</sequence>
<dbReference type="EMBL" id="BKCJ010334138">
    <property type="protein sequence ID" value="GEZ86438.1"/>
    <property type="molecule type" value="Genomic_DNA"/>
</dbReference>
<proteinExistence type="predicted"/>
<accession>A0A699IU93</accession>
<dbReference type="AlphaFoldDB" id="A0A699IU93"/>
<evidence type="ECO:0000313" key="1">
    <source>
        <dbReference type="EMBL" id="GEZ86438.1"/>
    </source>
</evidence>
<organism evidence="1">
    <name type="scientific">Tanacetum cinerariifolium</name>
    <name type="common">Dalmatian daisy</name>
    <name type="synonym">Chrysanthemum cinerariifolium</name>
    <dbReference type="NCBI Taxonomy" id="118510"/>
    <lineage>
        <taxon>Eukaryota</taxon>
        <taxon>Viridiplantae</taxon>
        <taxon>Streptophyta</taxon>
        <taxon>Embryophyta</taxon>
        <taxon>Tracheophyta</taxon>
        <taxon>Spermatophyta</taxon>
        <taxon>Magnoliopsida</taxon>
        <taxon>eudicotyledons</taxon>
        <taxon>Gunneridae</taxon>
        <taxon>Pentapetalae</taxon>
        <taxon>asterids</taxon>
        <taxon>campanulids</taxon>
        <taxon>Asterales</taxon>
        <taxon>Asteraceae</taxon>
        <taxon>Asteroideae</taxon>
        <taxon>Anthemideae</taxon>
        <taxon>Anthemidinae</taxon>
        <taxon>Tanacetum</taxon>
    </lineage>
</organism>
<comment type="caution">
    <text evidence="1">The sequence shown here is derived from an EMBL/GenBank/DDBJ whole genome shotgun (WGS) entry which is preliminary data.</text>
</comment>
<protein>
    <submittedName>
        <fullName evidence="1">Uncharacterized protein</fullName>
    </submittedName>
</protein>
<feature type="non-terminal residue" evidence="1">
    <location>
        <position position="1"/>
    </location>
</feature>
<gene>
    <name evidence="1" type="ORF">Tci_558411</name>
</gene>